<evidence type="ECO:0000313" key="3">
    <source>
        <dbReference type="Proteomes" id="UP000292781"/>
    </source>
</evidence>
<proteinExistence type="predicted"/>
<accession>A0A4Q9VTG0</accession>
<dbReference type="EMBL" id="SJFN01000008">
    <property type="protein sequence ID" value="TBW39230.1"/>
    <property type="molecule type" value="Genomic_DNA"/>
</dbReference>
<dbReference type="AlphaFoldDB" id="A0A4Q9VTG0"/>
<comment type="caution">
    <text evidence="2">The sequence shown here is derived from an EMBL/GenBank/DDBJ whole genome shotgun (WGS) entry which is preliminary data.</text>
</comment>
<sequence length="205" mass="21574">MVTAPLPAPATPVRASLVARGRAALRRLVADRRGVSAVEFAILLPLMLTLFIAGNEVSQAMTIYRKISHTGATLGDLVSQVSSISSSDMTNILAAANAVMAPYDASQAKLVVSAVNYTTSGGFVTAWSVASNTTAWTVGSTPPITIPSGLVTNGQQLIVTQARYDYVSTFSTFMADIWGSGTITLKDVTYLRPRVSTTVAYPSPN</sequence>
<dbReference type="OrthoDB" id="7189296at2"/>
<evidence type="ECO:0000313" key="2">
    <source>
        <dbReference type="EMBL" id="TBW39230.1"/>
    </source>
</evidence>
<feature type="domain" description="TadE-like" evidence="1">
    <location>
        <begin position="34"/>
        <end position="64"/>
    </location>
</feature>
<name>A0A4Q9VTG0_9HYPH</name>
<dbReference type="InterPro" id="IPR012495">
    <property type="entry name" value="TadE-like_dom"/>
</dbReference>
<reference evidence="2 3" key="1">
    <citation type="submission" date="2019-02" db="EMBL/GenBank/DDBJ databases">
        <title>Siculibacillus lacustris gen. nov., sp. nov., a new rosette-forming bacterium isolated from a freshwater crater lake (Lake St. Ana, Romania).</title>
        <authorList>
            <person name="Felfoldi T."/>
            <person name="Marton Z."/>
            <person name="Szabo A."/>
            <person name="Mentes A."/>
            <person name="Boka K."/>
            <person name="Marialigeti K."/>
            <person name="Mathe I."/>
            <person name="Koncz M."/>
            <person name="Schumann P."/>
            <person name="Toth E."/>
        </authorList>
    </citation>
    <scope>NUCLEOTIDE SEQUENCE [LARGE SCALE GENOMIC DNA]</scope>
    <source>
        <strain evidence="2 3">SA-279</strain>
    </source>
</reference>
<evidence type="ECO:0000259" key="1">
    <source>
        <dbReference type="Pfam" id="PF07811"/>
    </source>
</evidence>
<dbReference type="Pfam" id="PF07811">
    <property type="entry name" value="TadE"/>
    <property type="match status" value="1"/>
</dbReference>
<gene>
    <name evidence="2" type="ORF">EYW49_06995</name>
</gene>
<dbReference type="RefSeq" id="WP_131307596.1">
    <property type="nucleotide sequence ID" value="NZ_SJFN01000008.1"/>
</dbReference>
<keyword evidence="3" id="KW-1185">Reference proteome</keyword>
<dbReference type="Proteomes" id="UP000292781">
    <property type="component" value="Unassembled WGS sequence"/>
</dbReference>
<organism evidence="2 3">
    <name type="scientific">Siculibacillus lacustris</name>
    <dbReference type="NCBI Taxonomy" id="1549641"/>
    <lineage>
        <taxon>Bacteria</taxon>
        <taxon>Pseudomonadati</taxon>
        <taxon>Pseudomonadota</taxon>
        <taxon>Alphaproteobacteria</taxon>
        <taxon>Hyphomicrobiales</taxon>
        <taxon>Ancalomicrobiaceae</taxon>
        <taxon>Siculibacillus</taxon>
    </lineage>
</organism>
<protein>
    <submittedName>
        <fullName evidence="2">Pilus assembly protein</fullName>
    </submittedName>
</protein>